<dbReference type="Gene3D" id="3.40.1580.10">
    <property type="entry name" value="SMI1/KNR4-like"/>
    <property type="match status" value="1"/>
</dbReference>
<dbReference type="Proteomes" id="UP000677228">
    <property type="component" value="Unassembled WGS sequence"/>
</dbReference>
<organism evidence="3 4">
    <name type="scientific">Didymodactylos carnosus</name>
    <dbReference type="NCBI Taxonomy" id="1234261"/>
    <lineage>
        <taxon>Eukaryota</taxon>
        <taxon>Metazoa</taxon>
        <taxon>Spiralia</taxon>
        <taxon>Gnathifera</taxon>
        <taxon>Rotifera</taxon>
        <taxon>Eurotatoria</taxon>
        <taxon>Bdelloidea</taxon>
        <taxon>Philodinida</taxon>
        <taxon>Philodinidae</taxon>
        <taxon>Didymodactylos</taxon>
    </lineage>
</organism>
<dbReference type="SMART" id="SM00860">
    <property type="entry name" value="SMI1_KNR4"/>
    <property type="match status" value="1"/>
</dbReference>
<evidence type="ECO:0000259" key="1">
    <source>
        <dbReference type="SMART" id="SM00860"/>
    </source>
</evidence>
<dbReference type="EMBL" id="CAJOBA010065404">
    <property type="protein sequence ID" value="CAF4358362.1"/>
    <property type="molecule type" value="Genomic_DNA"/>
</dbReference>
<proteinExistence type="predicted"/>
<dbReference type="AlphaFoldDB" id="A0A8S2UVJ4"/>
<evidence type="ECO:0000313" key="2">
    <source>
        <dbReference type="EMBL" id="CAF1565495.1"/>
    </source>
</evidence>
<protein>
    <recommendedName>
        <fullName evidence="1">Knr4/Smi1-like domain-containing protein</fullName>
    </recommendedName>
</protein>
<sequence length="219" mass="25765">MLLRANTYRISYSKRMTSSNEHQQLWQRLNDGLSNVKKFQNLSVSGCSDHEIEMFEQRVHVKLPDDIKQFLRVHNGREKISFGLPYRLATTDLLPLEEWKPYEKQEWVDMFFKCLNEECCDAQLLKEDAEQHLKLYRRNGKSVKETKFLSLPCEILVIGNGMDDYCEEILLGLKTGQLYLAVQNIPEWSKIGTFKDWIETGLNAIEERMDDIKESHDEN</sequence>
<dbReference type="InterPro" id="IPR018958">
    <property type="entry name" value="Knr4/Smi1-like_dom"/>
</dbReference>
<gene>
    <name evidence="2" type="ORF">OVA965_LOCUS40055</name>
    <name evidence="3" type="ORF">TMI583_LOCUS41442</name>
</gene>
<comment type="caution">
    <text evidence="3">The sequence shown here is derived from an EMBL/GenBank/DDBJ whole genome shotgun (WGS) entry which is preliminary data.</text>
</comment>
<evidence type="ECO:0000313" key="4">
    <source>
        <dbReference type="Proteomes" id="UP000682733"/>
    </source>
</evidence>
<dbReference type="InterPro" id="IPR037883">
    <property type="entry name" value="Knr4/Smi1-like_sf"/>
</dbReference>
<evidence type="ECO:0000313" key="3">
    <source>
        <dbReference type="EMBL" id="CAF4358362.1"/>
    </source>
</evidence>
<dbReference type="EMBL" id="CAJNOK010042709">
    <property type="protein sequence ID" value="CAF1565495.1"/>
    <property type="molecule type" value="Genomic_DNA"/>
</dbReference>
<feature type="domain" description="Knr4/Smi1-like" evidence="1">
    <location>
        <begin position="46"/>
        <end position="200"/>
    </location>
</feature>
<reference evidence="3" key="1">
    <citation type="submission" date="2021-02" db="EMBL/GenBank/DDBJ databases">
        <authorList>
            <person name="Nowell W R."/>
        </authorList>
    </citation>
    <scope>NUCLEOTIDE SEQUENCE</scope>
</reference>
<name>A0A8S2UVJ4_9BILA</name>
<accession>A0A8S2UVJ4</accession>
<dbReference type="SUPFAM" id="SSF160631">
    <property type="entry name" value="SMI1/KNR4-like"/>
    <property type="match status" value="1"/>
</dbReference>
<dbReference type="Pfam" id="PF09346">
    <property type="entry name" value="SMI1_KNR4"/>
    <property type="match status" value="1"/>
</dbReference>
<dbReference type="Proteomes" id="UP000682733">
    <property type="component" value="Unassembled WGS sequence"/>
</dbReference>